<keyword evidence="1" id="KW-1133">Transmembrane helix</keyword>
<feature type="transmembrane region" description="Helical" evidence="1">
    <location>
        <begin position="18"/>
        <end position="42"/>
    </location>
</feature>
<feature type="transmembrane region" description="Helical" evidence="1">
    <location>
        <begin position="198"/>
        <end position="223"/>
    </location>
</feature>
<feature type="transmembrane region" description="Helical" evidence="1">
    <location>
        <begin position="88"/>
        <end position="106"/>
    </location>
</feature>
<proteinExistence type="predicted"/>
<reference evidence="2" key="1">
    <citation type="submission" date="2023-07" db="EMBL/GenBank/DDBJ databases">
        <title>Chromosome-level Genome Assembly of Striped Snakehead (Channa striata).</title>
        <authorList>
            <person name="Liu H."/>
        </authorList>
    </citation>
    <scope>NUCLEOTIDE SEQUENCE</scope>
    <source>
        <strain evidence="2">Gz</strain>
        <tissue evidence="2">Muscle</tissue>
    </source>
</reference>
<keyword evidence="3" id="KW-1185">Reference proteome</keyword>
<dbReference type="Proteomes" id="UP001187415">
    <property type="component" value="Unassembled WGS sequence"/>
</dbReference>
<evidence type="ECO:0000313" key="2">
    <source>
        <dbReference type="EMBL" id="KAK2862471.1"/>
    </source>
</evidence>
<comment type="caution">
    <text evidence="2">The sequence shown here is derived from an EMBL/GenBank/DDBJ whole genome shotgun (WGS) entry which is preliminary data.</text>
</comment>
<feature type="transmembrane region" description="Helical" evidence="1">
    <location>
        <begin position="54"/>
        <end position="76"/>
    </location>
</feature>
<dbReference type="PANTHER" id="PTHR33444">
    <property type="entry name" value="SI:DKEY-19B23.12-RELATED"/>
    <property type="match status" value="1"/>
</dbReference>
<protein>
    <submittedName>
        <fullName evidence="2">Uncharacterized protein</fullName>
    </submittedName>
</protein>
<sequence>MAKTLYVMCFEKLLDASVFIAGCAALLVTAFPVAQIVIGVLYMYECPVAPVIPVYVVVCGILSLLLMAVFALSKLLCPAAPDNTFRNLWLLILLLFAIIWLLYGSYQVYSIYLPNYDKNLTDTNRTNNSVYSHALPPDNMLSLPLENQTQRPLNLSRTSMINENQTLLEIIQTLAVRSINSHKSTAAVPYCDRTVYLLAFWTTTLVYVVAGSTIGIILCLVVCMKITVTFVEHIYN</sequence>
<dbReference type="PANTHER" id="PTHR33444:SF7">
    <property type="entry name" value="TRANSMEMBRANE PROTEIN 272"/>
    <property type="match status" value="1"/>
</dbReference>
<accession>A0AA88T3C2</accession>
<keyword evidence="1" id="KW-0472">Membrane</keyword>
<name>A0AA88T3C2_CHASR</name>
<dbReference type="InterPro" id="IPR040350">
    <property type="entry name" value="TMEM272"/>
</dbReference>
<keyword evidence="1" id="KW-0812">Transmembrane</keyword>
<organism evidence="2 3">
    <name type="scientific">Channa striata</name>
    <name type="common">Snakehead murrel</name>
    <name type="synonym">Ophicephalus striatus</name>
    <dbReference type="NCBI Taxonomy" id="64152"/>
    <lineage>
        <taxon>Eukaryota</taxon>
        <taxon>Metazoa</taxon>
        <taxon>Chordata</taxon>
        <taxon>Craniata</taxon>
        <taxon>Vertebrata</taxon>
        <taxon>Euteleostomi</taxon>
        <taxon>Actinopterygii</taxon>
        <taxon>Neopterygii</taxon>
        <taxon>Teleostei</taxon>
        <taxon>Neoteleostei</taxon>
        <taxon>Acanthomorphata</taxon>
        <taxon>Anabantaria</taxon>
        <taxon>Anabantiformes</taxon>
        <taxon>Channoidei</taxon>
        <taxon>Channidae</taxon>
        <taxon>Channa</taxon>
    </lineage>
</organism>
<evidence type="ECO:0000313" key="3">
    <source>
        <dbReference type="Proteomes" id="UP001187415"/>
    </source>
</evidence>
<dbReference type="AlphaFoldDB" id="A0AA88T3C2"/>
<dbReference type="EMBL" id="JAUPFM010000001">
    <property type="protein sequence ID" value="KAK2862471.1"/>
    <property type="molecule type" value="Genomic_DNA"/>
</dbReference>
<gene>
    <name evidence="2" type="ORF">Q5P01_002004</name>
</gene>
<evidence type="ECO:0000256" key="1">
    <source>
        <dbReference type="SAM" id="Phobius"/>
    </source>
</evidence>